<gene>
    <name evidence="2" type="ORF">GJR95_23710</name>
</gene>
<protein>
    <submittedName>
        <fullName evidence="2">VOC family protein</fullName>
    </submittedName>
</protein>
<dbReference type="PROSITE" id="PS51819">
    <property type="entry name" value="VOC"/>
    <property type="match status" value="1"/>
</dbReference>
<dbReference type="Gene3D" id="3.10.180.10">
    <property type="entry name" value="2,3-Dihydroxybiphenyl 1,2-Dioxygenase, domain 1"/>
    <property type="match status" value="1"/>
</dbReference>
<dbReference type="AlphaFoldDB" id="A0A6P1W2C8"/>
<name>A0A6P1W2C8_9BACT</name>
<evidence type="ECO:0000313" key="2">
    <source>
        <dbReference type="EMBL" id="QHV97826.1"/>
    </source>
</evidence>
<evidence type="ECO:0000259" key="1">
    <source>
        <dbReference type="PROSITE" id="PS51819"/>
    </source>
</evidence>
<dbReference type="SUPFAM" id="SSF54593">
    <property type="entry name" value="Glyoxalase/Bleomycin resistance protein/Dihydroxybiphenyl dioxygenase"/>
    <property type="match status" value="1"/>
</dbReference>
<organism evidence="2 3">
    <name type="scientific">Spirosoma endbachense</name>
    <dbReference type="NCBI Taxonomy" id="2666025"/>
    <lineage>
        <taxon>Bacteria</taxon>
        <taxon>Pseudomonadati</taxon>
        <taxon>Bacteroidota</taxon>
        <taxon>Cytophagia</taxon>
        <taxon>Cytophagales</taxon>
        <taxon>Cytophagaceae</taxon>
        <taxon>Spirosoma</taxon>
    </lineage>
</organism>
<dbReference type="InterPro" id="IPR029068">
    <property type="entry name" value="Glyas_Bleomycin-R_OHBP_Dase"/>
</dbReference>
<dbReference type="PANTHER" id="PTHR36503">
    <property type="entry name" value="BLR2520 PROTEIN"/>
    <property type="match status" value="1"/>
</dbReference>
<reference evidence="2 3" key="1">
    <citation type="submission" date="2019-11" db="EMBL/GenBank/DDBJ databases">
        <title>Spirosoma endbachense sp. nov., isolated from a natural salt meadow.</title>
        <authorList>
            <person name="Rojas J."/>
            <person name="Ambika Manirajan B."/>
            <person name="Ratering S."/>
            <person name="Suarez C."/>
            <person name="Geissler-Plaum R."/>
            <person name="Schnell S."/>
        </authorList>
    </citation>
    <scope>NUCLEOTIDE SEQUENCE [LARGE SCALE GENOMIC DNA]</scope>
    <source>
        <strain evidence="2 3">I-24</strain>
    </source>
</reference>
<keyword evidence="3" id="KW-1185">Reference proteome</keyword>
<dbReference type="InterPro" id="IPR004360">
    <property type="entry name" value="Glyas_Fos-R_dOase_dom"/>
</dbReference>
<dbReference type="EMBL" id="CP045997">
    <property type="protein sequence ID" value="QHV97826.1"/>
    <property type="molecule type" value="Genomic_DNA"/>
</dbReference>
<evidence type="ECO:0000313" key="3">
    <source>
        <dbReference type="Proteomes" id="UP000464577"/>
    </source>
</evidence>
<dbReference type="InterPro" id="IPR037523">
    <property type="entry name" value="VOC_core"/>
</dbReference>
<dbReference type="PANTHER" id="PTHR36503:SF1">
    <property type="entry name" value="BLR2520 PROTEIN"/>
    <property type="match status" value="1"/>
</dbReference>
<sequence length="165" mass="18434">MSGTIALLALIDNHKLNNHMNQRFSVITIGTDDLAAMKRFYSEKLGWQSVAENKDIVFYKMNGFLFSLFDRTSLASGAGISADGAGFRSFTFSYNVRSIQDVDALFDELMERGVNTLGKPQNTPFGGYFFCFTDVEDNVLEVAYNPYIPLDESGNTITHNNIDNL</sequence>
<dbReference type="Proteomes" id="UP000464577">
    <property type="component" value="Chromosome"/>
</dbReference>
<dbReference type="Pfam" id="PF00903">
    <property type="entry name" value="Glyoxalase"/>
    <property type="match status" value="1"/>
</dbReference>
<dbReference type="KEGG" id="senf:GJR95_23710"/>
<proteinExistence type="predicted"/>
<accession>A0A6P1W2C8</accession>
<feature type="domain" description="VOC" evidence="1">
    <location>
        <begin position="23"/>
        <end position="145"/>
    </location>
</feature>